<name>A0A2S5KHD1_9PROT</name>
<dbReference type="PANTHER" id="PTHR43280:SF30">
    <property type="entry name" value="MMSAB OPERON REGULATORY PROTEIN"/>
    <property type="match status" value="1"/>
</dbReference>
<dbReference type="EMBL" id="PRLP01000155">
    <property type="protein sequence ID" value="PPC74227.1"/>
    <property type="molecule type" value="Genomic_DNA"/>
</dbReference>
<feature type="domain" description="HTH araC/xylS-type" evidence="5">
    <location>
        <begin position="192"/>
        <end position="290"/>
    </location>
</feature>
<evidence type="ECO:0000313" key="7">
    <source>
        <dbReference type="Proteomes" id="UP000238196"/>
    </source>
</evidence>
<dbReference type="OrthoDB" id="9803764at2"/>
<gene>
    <name evidence="6" type="ORF">C4K68_26865</name>
</gene>
<dbReference type="InterPro" id="IPR018060">
    <property type="entry name" value="HTH_AraC"/>
</dbReference>
<dbReference type="InterPro" id="IPR037923">
    <property type="entry name" value="HTH-like"/>
</dbReference>
<proteinExistence type="predicted"/>
<dbReference type="Gene3D" id="1.10.10.60">
    <property type="entry name" value="Homeodomain-like"/>
    <property type="match status" value="2"/>
</dbReference>
<dbReference type="PANTHER" id="PTHR43280">
    <property type="entry name" value="ARAC-FAMILY TRANSCRIPTIONAL REGULATOR"/>
    <property type="match status" value="1"/>
</dbReference>
<dbReference type="InterPro" id="IPR018062">
    <property type="entry name" value="HTH_AraC-typ_CS"/>
</dbReference>
<dbReference type="SUPFAM" id="SSF51215">
    <property type="entry name" value="Regulatory protein AraC"/>
    <property type="match status" value="1"/>
</dbReference>
<accession>A0A2S5KHD1</accession>
<dbReference type="Pfam" id="PF12833">
    <property type="entry name" value="HTH_18"/>
    <property type="match status" value="1"/>
</dbReference>
<keyword evidence="1" id="KW-0805">Transcription regulation</keyword>
<dbReference type="SUPFAM" id="SSF46689">
    <property type="entry name" value="Homeodomain-like"/>
    <property type="match status" value="2"/>
</dbReference>
<evidence type="ECO:0000256" key="2">
    <source>
        <dbReference type="ARBA" id="ARBA00023125"/>
    </source>
</evidence>
<keyword evidence="2" id="KW-0238">DNA-binding</keyword>
<dbReference type="CDD" id="cd06986">
    <property type="entry name" value="cupin_MmsR-like_N"/>
    <property type="match status" value="1"/>
</dbReference>
<dbReference type="PRINTS" id="PR00032">
    <property type="entry name" value="HTHARAC"/>
</dbReference>
<keyword evidence="4" id="KW-0804">Transcription</keyword>
<evidence type="ECO:0000256" key="4">
    <source>
        <dbReference type="ARBA" id="ARBA00023163"/>
    </source>
</evidence>
<protein>
    <submittedName>
        <fullName evidence="6">AraC family transcriptional regulator</fullName>
    </submittedName>
</protein>
<dbReference type="GO" id="GO:0043565">
    <property type="term" value="F:sequence-specific DNA binding"/>
    <property type="evidence" value="ECO:0007669"/>
    <property type="project" value="InterPro"/>
</dbReference>
<dbReference type="InterPro" id="IPR020449">
    <property type="entry name" value="Tscrpt_reg_AraC-type_HTH"/>
</dbReference>
<keyword evidence="3" id="KW-0010">Activator</keyword>
<reference evidence="6 7" key="1">
    <citation type="submission" date="2018-02" db="EMBL/GenBank/DDBJ databases">
        <title>novel marine gammaproteobacteria from coastal saline agro ecosystem.</title>
        <authorList>
            <person name="Krishnan R."/>
            <person name="Ramesh Kumar N."/>
        </authorList>
    </citation>
    <scope>NUCLEOTIDE SEQUENCE [LARGE SCALE GENOMIC DNA]</scope>
    <source>
        <strain evidence="6 7">228</strain>
    </source>
</reference>
<dbReference type="PROSITE" id="PS00041">
    <property type="entry name" value="HTH_ARAC_FAMILY_1"/>
    <property type="match status" value="1"/>
</dbReference>
<dbReference type="PROSITE" id="PS01124">
    <property type="entry name" value="HTH_ARAC_FAMILY_2"/>
    <property type="match status" value="1"/>
</dbReference>
<evidence type="ECO:0000256" key="1">
    <source>
        <dbReference type="ARBA" id="ARBA00023015"/>
    </source>
</evidence>
<dbReference type="Gene3D" id="2.60.120.280">
    <property type="entry name" value="Regulatory protein AraC"/>
    <property type="match status" value="1"/>
</dbReference>
<dbReference type="Pfam" id="PF02311">
    <property type="entry name" value="AraC_binding"/>
    <property type="match status" value="1"/>
</dbReference>
<dbReference type="SMART" id="SM00342">
    <property type="entry name" value="HTH_ARAC"/>
    <property type="match status" value="1"/>
</dbReference>
<dbReference type="Proteomes" id="UP000238196">
    <property type="component" value="Unassembled WGS sequence"/>
</dbReference>
<dbReference type="InterPro" id="IPR003313">
    <property type="entry name" value="AraC-bd"/>
</dbReference>
<organism evidence="6 7">
    <name type="scientific">Proteobacteria bacterium 228</name>
    <dbReference type="NCBI Taxonomy" id="2083153"/>
    <lineage>
        <taxon>Bacteria</taxon>
        <taxon>Pseudomonadati</taxon>
        <taxon>Pseudomonadota</taxon>
    </lineage>
</organism>
<dbReference type="InterPro" id="IPR009057">
    <property type="entry name" value="Homeodomain-like_sf"/>
</dbReference>
<dbReference type="GO" id="GO:0003700">
    <property type="term" value="F:DNA-binding transcription factor activity"/>
    <property type="evidence" value="ECO:0007669"/>
    <property type="project" value="InterPro"/>
</dbReference>
<comment type="caution">
    <text evidence="6">The sequence shown here is derived from an EMBL/GenBank/DDBJ whole genome shotgun (WGS) entry which is preliminary data.</text>
</comment>
<evidence type="ECO:0000259" key="5">
    <source>
        <dbReference type="PROSITE" id="PS01124"/>
    </source>
</evidence>
<evidence type="ECO:0000313" key="6">
    <source>
        <dbReference type="EMBL" id="PPC74227.1"/>
    </source>
</evidence>
<dbReference type="AlphaFoldDB" id="A0A2S5KHD1"/>
<evidence type="ECO:0000256" key="3">
    <source>
        <dbReference type="ARBA" id="ARBA00023159"/>
    </source>
</evidence>
<sequence>MSRPSDWPLQPHSLRFVVPAALVEDLRHNPLTRGLYPLGLGHYVHAAGHHMRRESHDDYLLIYCTQGAGELQVAQDRYRIRAGDLVLLPKGVRHRYQSADDDPWSIYWAHFDGHMSPLFLDQIGIDSGRYVLSLGHHPKLVQDFATLLQLRQTGFHSLALLHVSNQLKQILSYLALLRYQLRQQAQPGLNVEEVHALMEERVQSQLDLDTLADTVGLSKFHFVKKYREMTGTTPIKHFIHLKIERACYLMDITDQPIQQISHSLGYDDAYYFSRLFKKVMGIAPSAYRKLNKG</sequence>